<accession>A0A1S9PLB4</accession>
<reference evidence="1 2" key="1">
    <citation type="submission" date="2016-07" db="EMBL/GenBank/DDBJ databases">
        <title>Genomic analysis of zinc-resistant bacterium Mucilaginibacter pedocola TBZ30.</title>
        <authorList>
            <person name="Huang J."/>
            <person name="Tang J."/>
        </authorList>
    </citation>
    <scope>NUCLEOTIDE SEQUENCE [LARGE SCALE GENOMIC DNA]</scope>
    <source>
        <strain evidence="1 2">TBZ30</strain>
    </source>
</reference>
<protein>
    <recommendedName>
        <fullName evidence="3">Internalin</fullName>
    </recommendedName>
</protein>
<gene>
    <name evidence="1" type="ORF">BC343_01270</name>
</gene>
<dbReference type="EMBL" id="MBTF01000001">
    <property type="protein sequence ID" value="OOQ61731.1"/>
    <property type="molecule type" value="Genomic_DNA"/>
</dbReference>
<evidence type="ECO:0000313" key="2">
    <source>
        <dbReference type="Proteomes" id="UP000189739"/>
    </source>
</evidence>
<evidence type="ECO:0000313" key="1">
    <source>
        <dbReference type="EMBL" id="OOQ61731.1"/>
    </source>
</evidence>
<organism evidence="1 2">
    <name type="scientific">Mucilaginibacter pedocola</name>
    <dbReference type="NCBI Taxonomy" id="1792845"/>
    <lineage>
        <taxon>Bacteria</taxon>
        <taxon>Pseudomonadati</taxon>
        <taxon>Bacteroidota</taxon>
        <taxon>Sphingobacteriia</taxon>
        <taxon>Sphingobacteriales</taxon>
        <taxon>Sphingobacteriaceae</taxon>
        <taxon>Mucilaginibacter</taxon>
    </lineage>
</organism>
<comment type="caution">
    <text evidence="1">The sequence shown here is derived from an EMBL/GenBank/DDBJ whole genome shotgun (WGS) entry which is preliminary data.</text>
</comment>
<dbReference type="Gene3D" id="3.80.10.10">
    <property type="entry name" value="Ribonuclease Inhibitor"/>
    <property type="match status" value="1"/>
</dbReference>
<proteinExistence type="predicted"/>
<dbReference type="SUPFAM" id="SSF52058">
    <property type="entry name" value="L domain-like"/>
    <property type="match status" value="1"/>
</dbReference>
<evidence type="ECO:0008006" key="3">
    <source>
        <dbReference type="Google" id="ProtNLM"/>
    </source>
</evidence>
<dbReference type="InterPro" id="IPR032675">
    <property type="entry name" value="LRR_dom_sf"/>
</dbReference>
<sequence length="132" mass="15211">MIPFPKKFRCRRVLFKRPCGDVGACYLLASIEDISHLVNLRSLNIDTCRAIKNYQVLSALVNLEELKLTDCGKIDSISFLNSLKKIKTFRLLADVNILDGDLTPAQHIEKVFCRPRKHYNMQLDKKAQGKYR</sequence>
<dbReference type="AlphaFoldDB" id="A0A1S9PLB4"/>
<name>A0A1S9PLB4_9SPHI</name>
<dbReference type="Proteomes" id="UP000189739">
    <property type="component" value="Unassembled WGS sequence"/>
</dbReference>
<dbReference type="STRING" id="1792845.BC343_01270"/>
<keyword evidence="2" id="KW-1185">Reference proteome</keyword>